<feature type="binding site" evidence="3">
    <location>
        <position position="18"/>
    </location>
    <ligand>
        <name>a divalent metal cation</name>
        <dbReference type="ChEBI" id="CHEBI:60240"/>
    </ligand>
</feature>
<comment type="cofactor">
    <cofactor evidence="3">
        <name>Zn(2+)</name>
        <dbReference type="ChEBI" id="CHEBI:29105"/>
    </cofactor>
    <text evidence="3">Binds 1 divalent metal cation per subunit.</text>
</comment>
<feature type="active site" description="Proton donor/acceptor" evidence="2">
    <location>
        <position position="209"/>
    </location>
</feature>
<gene>
    <name evidence="5" type="ORF">SAMN03097694_1313</name>
</gene>
<dbReference type="InterPro" id="IPR013658">
    <property type="entry name" value="SGL"/>
</dbReference>
<feature type="domain" description="SMP-30/Gluconolactonase/LRE-like region" evidence="4">
    <location>
        <begin position="16"/>
        <end position="268"/>
    </location>
</feature>
<dbReference type="Proteomes" id="UP000182489">
    <property type="component" value="Unassembled WGS sequence"/>
</dbReference>
<dbReference type="InterPro" id="IPR011042">
    <property type="entry name" value="6-blade_b-propeller_TolB-like"/>
</dbReference>
<organism evidence="5 6">
    <name type="scientific">Janthinobacterium lividum</name>
    <dbReference type="NCBI Taxonomy" id="29581"/>
    <lineage>
        <taxon>Bacteria</taxon>
        <taxon>Pseudomonadati</taxon>
        <taxon>Pseudomonadota</taxon>
        <taxon>Betaproteobacteria</taxon>
        <taxon>Burkholderiales</taxon>
        <taxon>Oxalobacteraceae</taxon>
        <taxon>Janthinobacterium</taxon>
    </lineage>
</organism>
<feature type="binding site" evidence="3">
    <location>
        <position position="209"/>
    </location>
    <ligand>
        <name>a divalent metal cation</name>
        <dbReference type="ChEBI" id="CHEBI:60240"/>
    </ligand>
</feature>
<evidence type="ECO:0000256" key="3">
    <source>
        <dbReference type="PIRSR" id="PIRSR605511-2"/>
    </source>
</evidence>
<evidence type="ECO:0000313" key="6">
    <source>
        <dbReference type="Proteomes" id="UP000182489"/>
    </source>
</evidence>
<dbReference type="PRINTS" id="PR01790">
    <property type="entry name" value="SMP30FAMILY"/>
</dbReference>
<evidence type="ECO:0000313" key="5">
    <source>
        <dbReference type="EMBL" id="SFX24413.1"/>
    </source>
</evidence>
<dbReference type="PANTHER" id="PTHR10907:SF47">
    <property type="entry name" value="REGUCALCIN"/>
    <property type="match status" value="1"/>
</dbReference>
<reference evidence="5 6" key="1">
    <citation type="submission" date="2016-11" db="EMBL/GenBank/DDBJ databases">
        <authorList>
            <person name="Varghese N."/>
            <person name="Submissions S."/>
        </authorList>
    </citation>
    <scope>NUCLEOTIDE SEQUENCE [LARGE SCALE GENOMIC DNA]</scope>
    <source>
        <strain evidence="5 6">NFR18</strain>
    </source>
</reference>
<keyword evidence="3" id="KW-0862">Zinc</keyword>
<sequence>MREWQAELVLDARAQLGECPLWSVAEQCLYWIDIAGRRLHRYDPATNLDRVWWVPCEPGCIALAEKGGLVAALRDGFYRFYPQEGLLDKLADAPYDSRDMRFNDGRCDSAGRFWAGAMYEPRTAELAAMFCLERGATRLGWGQEQGFGVKVSNGLAFAEDGASLFQSDTPNHVIYRFQFDAASGQVGERQVFARLPVKGEEAVYGGRPDGAALDAEGCYWSAQYEGGRVLRFSPQGEIIGIVRVPVARPTMIAFGGADLRTLYITSAREGATDDELARQPQAGGLFAVRLDLAGRPEPLYRD</sequence>
<feature type="binding site" evidence="3">
    <location>
        <position position="153"/>
    </location>
    <ligand>
        <name>a divalent metal cation</name>
        <dbReference type="ChEBI" id="CHEBI:60240"/>
    </ligand>
</feature>
<dbReference type="InterPro" id="IPR005511">
    <property type="entry name" value="SMP-30"/>
</dbReference>
<comment type="caution">
    <text evidence="5">The sequence shown here is derived from an EMBL/GenBank/DDBJ whole genome shotgun (WGS) entry which is preliminary data.</text>
</comment>
<dbReference type="Gene3D" id="2.120.10.30">
    <property type="entry name" value="TolB, C-terminal domain"/>
    <property type="match status" value="1"/>
</dbReference>
<evidence type="ECO:0000256" key="1">
    <source>
        <dbReference type="ARBA" id="ARBA00008853"/>
    </source>
</evidence>
<dbReference type="EMBL" id="FPKH01000001">
    <property type="protein sequence ID" value="SFX24413.1"/>
    <property type="molecule type" value="Genomic_DNA"/>
</dbReference>
<evidence type="ECO:0000259" key="4">
    <source>
        <dbReference type="Pfam" id="PF08450"/>
    </source>
</evidence>
<dbReference type="GO" id="GO:0005509">
    <property type="term" value="F:calcium ion binding"/>
    <property type="evidence" value="ECO:0007669"/>
    <property type="project" value="TreeGrafter"/>
</dbReference>
<dbReference type="AlphaFoldDB" id="A0AB38C4H4"/>
<keyword evidence="3" id="KW-0479">Metal-binding</keyword>
<dbReference type="SUPFAM" id="SSF63829">
    <property type="entry name" value="Calcium-dependent phosphotriesterase"/>
    <property type="match status" value="1"/>
</dbReference>
<feature type="binding site" evidence="3">
    <location>
        <position position="103"/>
    </location>
    <ligand>
        <name>substrate</name>
    </ligand>
</feature>
<dbReference type="GO" id="GO:0019853">
    <property type="term" value="P:L-ascorbic acid biosynthetic process"/>
    <property type="evidence" value="ECO:0007669"/>
    <property type="project" value="TreeGrafter"/>
</dbReference>
<accession>A0AB38C4H4</accession>
<name>A0AB38C4H4_9BURK</name>
<feature type="binding site" evidence="3">
    <location>
        <position position="101"/>
    </location>
    <ligand>
        <name>substrate</name>
    </ligand>
</feature>
<dbReference type="Pfam" id="PF08450">
    <property type="entry name" value="SGL"/>
    <property type="match status" value="1"/>
</dbReference>
<dbReference type="GO" id="GO:0004341">
    <property type="term" value="F:gluconolactonase activity"/>
    <property type="evidence" value="ECO:0007669"/>
    <property type="project" value="TreeGrafter"/>
</dbReference>
<protein>
    <submittedName>
        <fullName evidence="5">Sugar lactone lactonase YvrE</fullName>
    </submittedName>
</protein>
<evidence type="ECO:0000256" key="2">
    <source>
        <dbReference type="PIRSR" id="PIRSR605511-1"/>
    </source>
</evidence>
<comment type="similarity">
    <text evidence="1">Belongs to the SMP-30/CGR1 family.</text>
</comment>
<dbReference type="RefSeq" id="WP_072453250.1">
    <property type="nucleotide sequence ID" value="NZ_FPKH01000001.1"/>
</dbReference>
<proteinExistence type="inferred from homology"/>
<dbReference type="PANTHER" id="PTHR10907">
    <property type="entry name" value="REGUCALCIN"/>
    <property type="match status" value="1"/>
</dbReference>